<accession>A0A7J5ZZT9</accession>
<organism evidence="2 3">
    <name type="scientific">Ameiurus melas</name>
    <name type="common">Black bullhead</name>
    <name type="synonym">Silurus melas</name>
    <dbReference type="NCBI Taxonomy" id="219545"/>
    <lineage>
        <taxon>Eukaryota</taxon>
        <taxon>Metazoa</taxon>
        <taxon>Chordata</taxon>
        <taxon>Craniata</taxon>
        <taxon>Vertebrata</taxon>
        <taxon>Euteleostomi</taxon>
        <taxon>Actinopterygii</taxon>
        <taxon>Neopterygii</taxon>
        <taxon>Teleostei</taxon>
        <taxon>Ostariophysi</taxon>
        <taxon>Siluriformes</taxon>
        <taxon>Ictaluridae</taxon>
        <taxon>Ameiurus</taxon>
    </lineage>
</organism>
<proteinExistence type="predicted"/>
<reference evidence="2 3" key="1">
    <citation type="submission" date="2020-02" db="EMBL/GenBank/DDBJ databases">
        <title>A chromosome-scale genome assembly of the black bullhead catfish (Ameiurus melas).</title>
        <authorList>
            <person name="Wen M."/>
            <person name="Zham M."/>
            <person name="Cabau C."/>
            <person name="Klopp C."/>
            <person name="Donnadieu C."/>
            <person name="Roques C."/>
            <person name="Bouchez O."/>
            <person name="Lampietro C."/>
            <person name="Jouanno E."/>
            <person name="Herpin A."/>
            <person name="Louis A."/>
            <person name="Berthelot C."/>
            <person name="Parey E."/>
            <person name="Roest-Crollius H."/>
            <person name="Braasch I."/>
            <person name="Postlethwait J."/>
            <person name="Robinson-Rechavi M."/>
            <person name="Echchiki A."/>
            <person name="Begum T."/>
            <person name="Montfort J."/>
            <person name="Schartl M."/>
            <person name="Bobe J."/>
            <person name="Guiguen Y."/>
        </authorList>
    </citation>
    <scope>NUCLEOTIDE SEQUENCE [LARGE SCALE GENOMIC DNA]</scope>
    <source>
        <strain evidence="2">M_S1</strain>
        <tissue evidence="2">Blood</tissue>
    </source>
</reference>
<dbReference type="EMBL" id="JAAGNN010000020">
    <property type="protein sequence ID" value="KAF4076135.1"/>
    <property type="molecule type" value="Genomic_DNA"/>
</dbReference>
<evidence type="ECO:0000313" key="3">
    <source>
        <dbReference type="Proteomes" id="UP000593565"/>
    </source>
</evidence>
<gene>
    <name evidence="2" type="ORF">AMELA_G00226830</name>
</gene>
<feature type="region of interest" description="Disordered" evidence="1">
    <location>
        <begin position="1"/>
        <end position="31"/>
    </location>
</feature>
<dbReference type="AlphaFoldDB" id="A0A7J5ZZT9"/>
<protein>
    <submittedName>
        <fullName evidence="2">Uncharacterized protein</fullName>
    </submittedName>
</protein>
<evidence type="ECO:0000256" key="1">
    <source>
        <dbReference type="SAM" id="MobiDB-lite"/>
    </source>
</evidence>
<feature type="compositionally biased region" description="Basic and acidic residues" evidence="1">
    <location>
        <begin position="1"/>
        <end position="10"/>
    </location>
</feature>
<sequence length="70" mass="7868">MRERRSESHRNKLLRRTVSVPVEGRHHPEMGVLNGWSSVDDITASEAELSGCEDVFSSRGSDTVTRIVML</sequence>
<dbReference type="Proteomes" id="UP000593565">
    <property type="component" value="Unassembled WGS sequence"/>
</dbReference>
<name>A0A7J5ZZT9_AMEME</name>
<comment type="caution">
    <text evidence="2">The sequence shown here is derived from an EMBL/GenBank/DDBJ whole genome shotgun (WGS) entry which is preliminary data.</text>
</comment>
<keyword evidence="3" id="KW-1185">Reference proteome</keyword>
<evidence type="ECO:0000313" key="2">
    <source>
        <dbReference type="EMBL" id="KAF4076135.1"/>
    </source>
</evidence>